<feature type="compositionally biased region" description="Basic and acidic residues" evidence="1">
    <location>
        <begin position="450"/>
        <end position="459"/>
    </location>
</feature>
<accession>A0A225WF69</accession>
<reference evidence="3" key="1">
    <citation type="submission" date="2017-03" db="EMBL/GenBank/DDBJ databases">
        <title>Phytopthora megakarya and P. palmivora, two closely related causual agents of cacao black pod achieved similar genome size and gene model numbers by different mechanisms.</title>
        <authorList>
            <person name="Ali S."/>
            <person name="Shao J."/>
            <person name="Larry D.J."/>
            <person name="Kronmiller B."/>
            <person name="Shen D."/>
            <person name="Strem M.D."/>
            <person name="Melnick R.L."/>
            <person name="Guiltinan M.J."/>
            <person name="Tyler B.M."/>
            <person name="Meinhardt L.W."/>
            <person name="Bailey B.A."/>
        </authorList>
    </citation>
    <scope>NUCLEOTIDE SEQUENCE [LARGE SCALE GENOMIC DNA]</scope>
    <source>
        <strain evidence="3">zdho120</strain>
    </source>
</reference>
<dbReference type="EMBL" id="NBNE01001033">
    <property type="protein sequence ID" value="OWZ15898.1"/>
    <property type="molecule type" value="Genomic_DNA"/>
</dbReference>
<name>A0A225WF69_9STRA</name>
<protein>
    <submittedName>
        <fullName evidence="2">Uncharacterized protein</fullName>
    </submittedName>
</protein>
<gene>
    <name evidence="2" type="ORF">PHMEG_00010382</name>
</gene>
<feature type="region of interest" description="Disordered" evidence="1">
    <location>
        <begin position="173"/>
        <end position="211"/>
    </location>
</feature>
<evidence type="ECO:0000256" key="1">
    <source>
        <dbReference type="SAM" id="MobiDB-lite"/>
    </source>
</evidence>
<feature type="compositionally biased region" description="Polar residues" evidence="1">
    <location>
        <begin position="194"/>
        <end position="211"/>
    </location>
</feature>
<evidence type="ECO:0000313" key="2">
    <source>
        <dbReference type="EMBL" id="OWZ15898.1"/>
    </source>
</evidence>
<dbReference type="Proteomes" id="UP000198211">
    <property type="component" value="Unassembled WGS sequence"/>
</dbReference>
<organism evidence="2 3">
    <name type="scientific">Phytophthora megakarya</name>
    <dbReference type="NCBI Taxonomy" id="4795"/>
    <lineage>
        <taxon>Eukaryota</taxon>
        <taxon>Sar</taxon>
        <taxon>Stramenopiles</taxon>
        <taxon>Oomycota</taxon>
        <taxon>Peronosporomycetes</taxon>
        <taxon>Peronosporales</taxon>
        <taxon>Peronosporaceae</taxon>
        <taxon>Phytophthora</taxon>
    </lineage>
</organism>
<comment type="caution">
    <text evidence="2">The sequence shown here is derived from an EMBL/GenBank/DDBJ whole genome shotgun (WGS) entry which is preliminary data.</text>
</comment>
<proteinExistence type="predicted"/>
<evidence type="ECO:0000313" key="3">
    <source>
        <dbReference type="Proteomes" id="UP000198211"/>
    </source>
</evidence>
<dbReference type="AlphaFoldDB" id="A0A225WF69"/>
<feature type="region of interest" description="Disordered" evidence="1">
    <location>
        <begin position="438"/>
        <end position="459"/>
    </location>
</feature>
<sequence>MLRAAGNEEPQAVSVPVFLPVLPPKIKSISHEALVKWKKDRANTRPSCATVVVVELIRDSFDDDLLDTFCQFQLNVDSANVTERMLFAEIKHIVESVKNQALPDIKELVSISNTELERDVQAIDFGAASTCVHKEVKQGIRYTHSVAEKDPKVLFRLIVEKATELECQYNRLKQQKREGQGRKTRRRTSQKKTFSNQHNKSNGKPVVNSDQKVSAKLDLKTNLQLRRNHCQDPVRNAVKYIDERNSKKKAKLKRVRSDQKAKKAKVKRLGEFLPTTDRTCPDSGSDHTVVGHSHFEKLKPNLWRQGGNSQHVQLRIHAAVGPVKPMGLVDVLVVDVGDEEFIVGNDVLTALGINVDRQLQQLVSRGDDELAGDPIQSEGDGMPVNVDNPITRICELGIFATVEQLIGRPVDCGFPSEHVEKPPTIAHAYDVGSLELEAEPPANVPPLDVQLRDGARPAK</sequence>
<keyword evidence="3" id="KW-1185">Reference proteome</keyword>